<accession>A0A6P4FNP7</accession>
<proteinExistence type="predicted"/>
<dbReference type="AlphaFoldDB" id="A0A6P4FNP7"/>
<name>A0A6P4FNP7_DRORH</name>
<protein>
    <submittedName>
        <fullName evidence="1">Uncharacterized protein LOC108053271</fullName>
    </submittedName>
</protein>
<reference evidence="1" key="1">
    <citation type="submission" date="2025-08" db="UniProtKB">
        <authorList>
            <consortium name="RefSeq"/>
        </authorList>
    </citation>
    <scope>IDENTIFICATION</scope>
</reference>
<evidence type="ECO:0000313" key="1">
    <source>
        <dbReference type="RefSeq" id="XP_016991362.1"/>
    </source>
</evidence>
<dbReference type="RefSeq" id="XP_016991362.1">
    <property type="nucleotide sequence ID" value="XM_017135873.1"/>
</dbReference>
<organism evidence="1">
    <name type="scientific">Drosophila rhopaloa</name>
    <name type="common">Fruit fly</name>
    <dbReference type="NCBI Taxonomy" id="1041015"/>
    <lineage>
        <taxon>Eukaryota</taxon>
        <taxon>Metazoa</taxon>
        <taxon>Ecdysozoa</taxon>
        <taxon>Arthropoda</taxon>
        <taxon>Hexapoda</taxon>
        <taxon>Insecta</taxon>
        <taxon>Pterygota</taxon>
        <taxon>Neoptera</taxon>
        <taxon>Endopterygota</taxon>
        <taxon>Diptera</taxon>
        <taxon>Brachycera</taxon>
        <taxon>Muscomorpha</taxon>
        <taxon>Ephydroidea</taxon>
        <taxon>Drosophilidae</taxon>
        <taxon>Drosophila</taxon>
        <taxon>Sophophora</taxon>
    </lineage>
</organism>
<sequence>MSEDEEEEEEERTSRCQTKQTSIALHHVTINARPYTARKVPNGHYFHTLLLPSNLCQLFSDIGFLCLIWHIVMRVPPSPDIHQASTTPFHPLMAEGKGFSPVTCVKKWS</sequence>
<gene>
    <name evidence="1" type="primary">LOC108053271</name>
</gene>